<dbReference type="KEGG" id="eaj:Q3M24_04190"/>
<dbReference type="SUPFAM" id="SSF49452">
    <property type="entry name" value="Starch-binding domain-like"/>
    <property type="match status" value="1"/>
</dbReference>
<organism evidence="1">
    <name type="scientific">Candidatus Electrothrix aestuarii</name>
    <dbReference type="NCBI Taxonomy" id="3062594"/>
    <lineage>
        <taxon>Bacteria</taxon>
        <taxon>Pseudomonadati</taxon>
        <taxon>Thermodesulfobacteriota</taxon>
        <taxon>Desulfobulbia</taxon>
        <taxon>Desulfobulbales</taxon>
        <taxon>Desulfobulbaceae</taxon>
        <taxon>Candidatus Electrothrix</taxon>
    </lineage>
</organism>
<accession>A0AAU8LYH6</accession>
<sequence>MKKKMAYCLRQLILLLVFGLVFVGESVATTGSISGVVQNSSGEPLAGIRVGAYLIDDEYNAVGGLISTASDDPNTPENEAGTFTINGLPLEQTYKVRFVTTGTNHVEEWYNNSSDFTGAQELSLTAASPTADVGIVQLATGATITGTVTFSDGSPSSPVYVQAYVADSLDWVTYATVDSTTGAYTLQGLPGGNYDIRFWAYGTGYVTEWYDDEFIQLSATSVSVVAGGTTTGIDAALTLGGEISGQVSDVNGGIEGALVKVFDATDSTVLLGFTITAVDSGGAYTVTGLPFGMNLKVQFHESEGDGTGSGMTEWYDNQSNFSTATTVSVEDAGIDAVLEPRDTTNLVPVYMLLGLL</sequence>
<dbReference type="AlphaFoldDB" id="A0AAU8LYH6"/>
<protein>
    <submittedName>
        <fullName evidence="1">Carboxypeptidase-like regulatory domain-containing protein</fullName>
    </submittedName>
</protein>
<dbReference type="InterPro" id="IPR013784">
    <property type="entry name" value="Carb-bd-like_fold"/>
</dbReference>
<gene>
    <name evidence="1" type="ORF">Q3M24_04190</name>
</gene>
<dbReference type="GO" id="GO:0030246">
    <property type="term" value="F:carbohydrate binding"/>
    <property type="evidence" value="ECO:0007669"/>
    <property type="project" value="InterPro"/>
</dbReference>
<name>A0AAU8LYH6_9BACT</name>
<reference evidence="1" key="2">
    <citation type="submission" date="2024-06" db="EMBL/GenBank/DDBJ databases">
        <authorList>
            <person name="Plum-Jensen L.E."/>
            <person name="Schramm A."/>
            <person name="Marshall I.P.G."/>
        </authorList>
    </citation>
    <scope>NUCLEOTIDE SEQUENCE</scope>
    <source>
        <strain evidence="1">Rat1</strain>
    </source>
</reference>
<dbReference type="Gene3D" id="2.60.40.1120">
    <property type="entry name" value="Carboxypeptidase-like, regulatory domain"/>
    <property type="match status" value="1"/>
</dbReference>
<evidence type="ECO:0000313" key="1">
    <source>
        <dbReference type="EMBL" id="XCN73964.1"/>
    </source>
</evidence>
<keyword evidence="1" id="KW-0645">Protease</keyword>
<keyword evidence="1" id="KW-0378">Hydrolase</keyword>
<reference evidence="1" key="1">
    <citation type="journal article" date="2024" name="Syst. Appl. Microbiol.">
        <title>First single-strain enrichments of Electrothrix cable bacteria, description of E. aestuarii sp. nov. and E. rattekaaiensis sp. nov., and proposal of a cable bacteria taxonomy following the rules of the SeqCode.</title>
        <authorList>
            <person name="Plum-Jensen L.E."/>
            <person name="Schramm A."/>
            <person name="Marshall I.P.G."/>
        </authorList>
    </citation>
    <scope>NUCLEOTIDE SEQUENCE</scope>
    <source>
        <strain evidence="1">Rat1</strain>
    </source>
</reference>
<dbReference type="GO" id="GO:0004180">
    <property type="term" value="F:carboxypeptidase activity"/>
    <property type="evidence" value="ECO:0007669"/>
    <property type="project" value="UniProtKB-KW"/>
</dbReference>
<keyword evidence="1" id="KW-0121">Carboxypeptidase</keyword>
<proteinExistence type="predicted"/>
<dbReference type="EMBL" id="CP159373">
    <property type="protein sequence ID" value="XCN73964.1"/>
    <property type="molecule type" value="Genomic_DNA"/>
</dbReference>